<protein>
    <recommendedName>
        <fullName evidence="3">Integrase catalytic domain-containing protein</fullName>
    </recommendedName>
</protein>
<evidence type="ECO:0000313" key="1">
    <source>
        <dbReference type="EMBL" id="MBW0513787.1"/>
    </source>
</evidence>
<reference evidence="1" key="1">
    <citation type="submission" date="2021-03" db="EMBL/GenBank/DDBJ databases">
        <title>Draft genome sequence of rust myrtle Austropuccinia psidii MF-1, a brazilian biotype.</title>
        <authorList>
            <person name="Quecine M.C."/>
            <person name="Pachon D.M.R."/>
            <person name="Bonatelli M.L."/>
            <person name="Correr F.H."/>
            <person name="Franceschini L.M."/>
            <person name="Leite T.F."/>
            <person name="Margarido G.R.A."/>
            <person name="Almeida C.A."/>
            <person name="Ferrarezi J.A."/>
            <person name="Labate C.A."/>
        </authorList>
    </citation>
    <scope>NUCLEOTIDE SEQUENCE</scope>
    <source>
        <strain evidence="1">MF-1</strain>
    </source>
</reference>
<comment type="caution">
    <text evidence="1">The sequence shown here is derived from an EMBL/GenBank/DDBJ whole genome shotgun (WGS) entry which is preliminary data.</text>
</comment>
<accession>A0A9Q3E510</accession>
<evidence type="ECO:0000313" key="2">
    <source>
        <dbReference type="Proteomes" id="UP000765509"/>
    </source>
</evidence>
<dbReference type="AlphaFoldDB" id="A0A9Q3E510"/>
<dbReference type="Gene3D" id="3.30.420.10">
    <property type="entry name" value="Ribonuclease H-like superfamily/Ribonuclease H"/>
    <property type="match status" value="1"/>
</dbReference>
<dbReference type="GO" id="GO:0003676">
    <property type="term" value="F:nucleic acid binding"/>
    <property type="evidence" value="ECO:0007669"/>
    <property type="project" value="InterPro"/>
</dbReference>
<evidence type="ECO:0008006" key="3">
    <source>
        <dbReference type="Google" id="ProtNLM"/>
    </source>
</evidence>
<sequence>MIQTLEDMITIFCAYGLELEDSYGITHDWCTLMPELELAYNTSIHASTGKTPALLEKGWNPKLPADNLNRDLAYINPASSSFELFLDKARHHENQSINDAFKYAKLKWDKSHKTS</sequence>
<dbReference type="EMBL" id="AVOT02023627">
    <property type="protein sequence ID" value="MBW0513787.1"/>
    <property type="molecule type" value="Genomic_DNA"/>
</dbReference>
<dbReference type="Proteomes" id="UP000765509">
    <property type="component" value="Unassembled WGS sequence"/>
</dbReference>
<organism evidence="1 2">
    <name type="scientific">Austropuccinia psidii MF-1</name>
    <dbReference type="NCBI Taxonomy" id="1389203"/>
    <lineage>
        <taxon>Eukaryota</taxon>
        <taxon>Fungi</taxon>
        <taxon>Dikarya</taxon>
        <taxon>Basidiomycota</taxon>
        <taxon>Pucciniomycotina</taxon>
        <taxon>Pucciniomycetes</taxon>
        <taxon>Pucciniales</taxon>
        <taxon>Sphaerophragmiaceae</taxon>
        <taxon>Austropuccinia</taxon>
    </lineage>
</organism>
<name>A0A9Q3E510_9BASI</name>
<proteinExistence type="predicted"/>
<keyword evidence="2" id="KW-1185">Reference proteome</keyword>
<gene>
    <name evidence="1" type="ORF">O181_053502</name>
</gene>
<dbReference type="InterPro" id="IPR036397">
    <property type="entry name" value="RNaseH_sf"/>
</dbReference>